<organism evidence="1">
    <name type="scientific">Burkholderia gladioli</name>
    <name type="common">Pseudomonas marginata</name>
    <name type="synonym">Phytomonas marginata</name>
    <dbReference type="NCBI Taxonomy" id="28095"/>
    <lineage>
        <taxon>Bacteria</taxon>
        <taxon>Pseudomonadati</taxon>
        <taxon>Pseudomonadota</taxon>
        <taxon>Betaproteobacteria</taxon>
        <taxon>Burkholderiales</taxon>
        <taxon>Burkholderiaceae</taxon>
        <taxon>Burkholderia</taxon>
    </lineage>
</organism>
<proteinExistence type="predicted"/>
<reference evidence="1" key="1">
    <citation type="submission" date="2017-02" db="EMBL/GenBank/DDBJ databases">
        <authorList>
            <person name="Scherlach K."/>
        </authorList>
    </citation>
    <scope>NUCLEOTIDE SEQUENCE</scope>
    <source>
        <strain evidence="1">ST036079</strain>
    </source>
</reference>
<reference evidence="1" key="2">
    <citation type="submission" date="2019-04" db="EMBL/GenBank/DDBJ databases">
        <title>Antibiotic -producing symbionts dynamically transition between plant pathogenicity and insect- defensive mutualism.</title>
        <authorList>
            <person name="Florez L."/>
        </authorList>
    </citation>
    <scope>NUCLEOTIDE SEQUENCE</scope>
    <source>
        <strain evidence="1">ST036079</strain>
    </source>
</reference>
<dbReference type="AlphaFoldDB" id="A0A4D8TPU1"/>
<name>A0A4D8TPU1_BURGA</name>
<protein>
    <submittedName>
        <fullName evidence="1">Uncharacterized protein</fullName>
    </submittedName>
</protein>
<evidence type="ECO:0000313" key="1">
    <source>
        <dbReference type="EMBL" id="SKB24629.1"/>
    </source>
</evidence>
<dbReference type="EMBL" id="LT797838">
    <property type="protein sequence ID" value="SKB24629.1"/>
    <property type="molecule type" value="Genomic_DNA"/>
</dbReference>
<sequence length="45" mass="5152">MRFQVVFLISIQIGYFGIAANKLVAACVQLRYCSCLRRRNEATVE</sequence>
<accession>A0A4D8TPU1</accession>